<dbReference type="AlphaFoldDB" id="A0A9P4GBQ1"/>
<reference evidence="1" key="1">
    <citation type="submission" date="2020-01" db="EMBL/GenBank/DDBJ databases">
        <authorList>
            <consortium name="DOE Joint Genome Institute"/>
            <person name="Haridas S."/>
            <person name="Albert R."/>
            <person name="Binder M."/>
            <person name="Bloem J."/>
            <person name="Labutti K."/>
            <person name="Salamov A."/>
            <person name="Andreopoulos B."/>
            <person name="Baker S.E."/>
            <person name="Barry K."/>
            <person name="Bills G."/>
            <person name="Bluhm B.H."/>
            <person name="Cannon C."/>
            <person name="Castanera R."/>
            <person name="Culley D.E."/>
            <person name="Daum C."/>
            <person name="Ezra D."/>
            <person name="Gonzalez J.B."/>
            <person name="Henrissat B."/>
            <person name="Kuo A."/>
            <person name="Liang C."/>
            <person name="Lipzen A."/>
            <person name="Lutzoni F."/>
            <person name="Magnuson J."/>
            <person name="Mondo S."/>
            <person name="Nolan M."/>
            <person name="Ohm R."/>
            <person name="Pangilinan J."/>
            <person name="Park H.-J."/>
            <person name="Ramirez L."/>
            <person name="Alfaro M."/>
            <person name="Sun H."/>
            <person name="Tritt A."/>
            <person name="Yoshinaga Y."/>
            <person name="Zwiers L.-H."/>
            <person name="Turgeon B.G."/>
            <person name="Goodwin S.B."/>
            <person name="Spatafora J.W."/>
            <person name="Crous P.W."/>
            <person name="Grigoriev I.V."/>
        </authorList>
    </citation>
    <scope>NUCLEOTIDE SEQUENCE</scope>
    <source>
        <strain evidence="1">CBS 394.84</strain>
    </source>
</reference>
<organism evidence="1 2">
    <name type="scientific">Cucurbitaria berberidis CBS 394.84</name>
    <dbReference type="NCBI Taxonomy" id="1168544"/>
    <lineage>
        <taxon>Eukaryota</taxon>
        <taxon>Fungi</taxon>
        <taxon>Dikarya</taxon>
        <taxon>Ascomycota</taxon>
        <taxon>Pezizomycotina</taxon>
        <taxon>Dothideomycetes</taxon>
        <taxon>Pleosporomycetidae</taxon>
        <taxon>Pleosporales</taxon>
        <taxon>Pleosporineae</taxon>
        <taxon>Cucurbitariaceae</taxon>
        <taxon>Cucurbitaria</taxon>
    </lineage>
</organism>
<dbReference type="GeneID" id="63843965"/>
<dbReference type="OrthoDB" id="3695593at2759"/>
<sequence length="169" mass="18843">MPASSARNLSSRTLLILLETQQVLRKIELPVIEGPLDFRLQEFVGSAIRPPSLHSLDLTMKTRSDVTNEHVQLIRRSTNTAQAHLRLHSAPTTDGHDIGRSLAPASFVSNITRLTFHECKFGYTSLYLQSTLFPAVRALALVDCIEWDGFFVSKPENFLALRALMVRGG</sequence>
<dbReference type="RefSeq" id="XP_040785476.1">
    <property type="nucleotide sequence ID" value="XM_040926713.1"/>
</dbReference>
<comment type="caution">
    <text evidence="1">The sequence shown here is derived from an EMBL/GenBank/DDBJ whole genome shotgun (WGS) entry which is preliminary data.</text>
</comment>
<dbReference type="Proteomes" id="UP000800039">
    <property type="component" value="Unassembled WGS sequence"/>
</dbReference>
<name>A0A9P4GBQ1_9PLEO</name>
<evidence type="ECO:0000313" key="1">
    <source>
        <dbReference type="EMBL" id="KAF1842913.1"/>
    </source>
</evidence>
<accession>A0A9P4GBQ1</accession>
<gene>
    <name evidence="1" type="ORF">K460DRAFT_136585</name>
</gene>
<keyword evidence="2" id="KW-1185">Reference proteome</keyword>
<proteinExistence type="predicted"/>
<protein>
    <submittedName>
        <fullName evidence="1">Uncharacterized protein</fullName>
    </submittedName>
</protein>
<evidence type="ECO:0000313" key="2">
    <source>
        <dbReference type="Proteomes" id="UP000800039"/>
    </source>
</evidence>
<dbReference type="EMBL" id="ML976617">
    <property type="protein sequence ID" value="KAF1842913.1"/>
    <property type="molecule type" value="Genomic_DNA"/>
</dbReference>